<proteinExistence type="predicted"/>
<dbReference type="EMBL" id="DF844639">
    <property type="protein sequence ID" value="GAT48534.1"/>
    <property type="molecule type" value="Genomic_DNA"/>
</dbReference>
<reference evidence="1" key="1">
    <citation type="submission" date="2014-09" db="EMBL/GenBank/DDBJ databases">
        <title>Genome sequence of the luminous mushroom Mycena chlorophos for searching fungal bioluminescence genes.</title>
        <authorList>
            <person name="Tanaka Y."/>
            <person name="Kasuga D."/>
            <person name="Oba Y."/>
            <person name="Hase S."/>
            <person name="Sato K."/>
            <person name="Oba Y."/>
            <person name="Sakakibara Y."/>
        </authorList>
    </citation>
    <scope>NUCLEOTIDE SEQUENCE</scope>
</reference>
<sequence length="124" mass="13512">MCYLPLVRATDNAFTLVRPCFCPLDIDESTSDFSHNHNVAAVLPANMPTLCGPLAVFKHAPVDDPDVENGRLLILDMAAADWEMVHSIVAHFVKDTIALQLPPNSFALPPPMSYNDPHTAQSSS</sequence>
<protein>
    <submittedName>
        <fullName evidence="1">Uncharacterized protein</fullName>
    </submittedName>
</protein>
<evidence type="ECO:0000313" key="2">
    <source>
        <dbReference type="Proteomes" id="UP000815677"/>
    </source>
</evidence>
<organism evidence="1 2">
    <name type="scientific">Mycena chlorophos</name>
    <name type="common">Agaric fungus</name>
    <name type="synonym">Agaricus chlorophos</name>
    <dbReference type="NCBI Taxonomy" id="658473"/>
    <lineage>
        <taxon>Eukaryota</taxon>
        <taxon>Fungi</taxon>
        <taxon>Dikarya</taxon>
        <taxon>Basidiomycota</taxon>
        <taxon>Agaricomycotina</taxon>
        <taxon>Agaricomycetes</taxon>
        <taxon>Agaricomycetidae</taxon>
        <taxon>Agaricales</taxon>
        <taxon>Marasmiineae</taxon>
        <taxon>Mycenaceae</taxon>
        <taxon>Mycena</taxon>
    </lineage>
</organism>
<name>A0ABQ0LDH0_MYCCL</name>
<dbReference type="Proteomes" id="UP000815677">
    <property type="component" value="Unassembled WGS sequence"/>
</dbReference>
<accession>A0ABQ0LDH0</accession>
<gene>
    <name evidence="1" type="ORF">MCHLO_05928</name>
</gene>
<keyword evidence="2" id="KW-1185">Reference proteome</keyword>
<evidence type="ECO:0000313" key="1">
    <source>
        <dbReference type="EMBL" id="GAT48534.1"/>
    </source>
</evidence>